<dbReference type="EMBL" id="JACCAA010000001">
    <property type="protein sequence ID" value="NYG59792.1"/>
    <property type="molecule type" value="Genomic_DNA"/>
</dbReference>
<dbReference type="SUPFAM" id="SSF54637">
    <property type="entry name" value="Thioesterase/thiol ester dehydrase-isomerase"/>
    <property type="match status" value="1"/>
</dbReference>
<gene>
    <name evidence="1" type="ORF">BJ980_002715</name>
</gene>
<sequence length="155" mass="17149">MTAETPQVYDCEIQVRLRDLNVGGHVDNVEIARVISEARTLFLRFADIGTGERTGLLGVMPVGVVELVVSQSVEYRAEMYFSPFEPYLARMWISRIGTTSFGLSTEIRTSAEGEPTAVAETTQVLRDTSTGDGWEISDQAREVLSRYLAAPVAMR</sequence>
<accession>A0A7Y9S3C3</accession>
<dbReference type="GO" id="GO:0016787">
    <property type="term" value="F:hydrolase activity"/>
    <property type="evidence" value="ECO:0007669"/>
    <property type="project" value="UniProtKB-KW"/>
</dbReference>
<dbReference type="EC" id="3.1.2.-" evidence="1"/>
<dbReference type="Proteomes" id="UP000540656">
    <property type="component" value="Unassembled WGS sequence"/>
</dbReference>
<reference evidence="1 2" key="1">
    <citation type="submission" date="2020-07" db="EMBL/GenBank/DDBJ databases">
        <title>Sequencing the genomes of 1000 actinobacteria strains.</title>
        <authorList>
            <person name="Klenk H.-P."/>
        </authorList>
    </citation>
    <scope>NUCLEOTIDE SEQUENCE [LARGE SCALE GENOMIC DNA]</scope>
    <source>
        <strain evidence="1 2">DSM 23819</strain>
    </source>
</reference>
<dbReference type="Gene3D" id="3.10.129.10">
    <property type="entry name" value="Hotdog Thioesterase"/>
    <property type="match status" value="1"/>
</dbReference>
<dbReference type="RefSeq" id="WP_179502808.1">
    <property type="nucleotide sequence ID" value="NZ_JACCAA010000001.1"/>
</dbReference>
<dbReference type="Pfam" id="PF13279">
    <property type="entry name" value="4HBT_2"/>
    <property type="match status" value="1"/>
</dbReference>
<dbReference type="CDD" id="cd00586">
    <property type="entry name" value="4HBT"/>
    <property type="match status" value="1"/>
</dbReference>
<dbReference type="InterPro" id="IPR029069">
    <property type="entry name" value="HotDog_dom_sf"/>
</dbReference>
<evidence type="ECO:0000313" key="1">
    <source>
        <dbReference type="EMBL" id="NYG59792.1"/>
    </source>
</evidence>
<protein>
    <submittedName>
        <fullName evidence="1">Acyl-CoA thioester hydrolase</fullName>
        <ecNumber evidence="1">3.1.2.-</ecNumber>
    </submittedName>
</protein>
<keyword evidence="1" id="KW-0378">Hydrolase</keyword>
<dbReference type="AlphaFoldDB" id="A0A7Y9S3C3"/>
<comment type="caution">
    <text evidence="1">The sequence shown here is derived from an EMBL/GenBank/DDBJ whole genome shotgun (WGS) entry which is preliminary data.</text>
</comment>
<keyword evidence="2" id="KW-1185">Reference proteome</keyword>
<proteinExistence type="predicted"/>
<organism evidence="1 2">
    <name type="scientific">Nocardioides daedukensis</name>
    <dbReference type="NCBI Taxonomy" id="634462"/>
    <lineage>
        <taxon>Bacteria</taxon>
        <taxon>Bacillati</taxon>
        <taxon>Actinomycetota</taxon>
        <taxon>Actinomycetes</taxon>
        <taxon>Propionibacteriales</taxon>
        <taxon>Nocardioidaceae</taxon>
        <taxon>Nocardioides</taxon>
    </lineage>
</organism>
<evidence type="ECO:0000313" key="2">
    <source>
        <dbReference type="Proteomes" id="UP000540656"/>
    </source>
</evidence>
<name>A0A7Y9S3C3_9ACTN</name>